<reference evidence="2 3" key="1">
    <citation type="submission" date="2021-08" db="EMBL/GenBank/DDBJ databases">
        <authorList>
            <person name="Tuo L."/>
        </authorList>
    </citation>
    <scope>NUCLEOTIDE SEQUENCE [LARGE SCALE GENOMIC DNA]</scope>
    <source>
        <strain evidence="2 3">JCM 31229</strain>
    </source>
</reference>
<dbReference type="RefSeq" id="WP_222993097.1">
    <property type="nucleotide sequence ID" value="NZ_JAINVV010000014.1"/>
</dbReference>
<dbReference type="InterPro" id="IPR051207">
    <property type="entry name" value="ComplexI_NDUFA9_subunit"/>
</dbReference>
<name>A0ABS7PZ59_9SPHN</name>
<protein>
    <submittedName>
        <fullName evidence="2">NAD(P)H-binding protein</fullName>
    </submittedName>
</protein>
<gene>
    <name evidence="2" type="ORF">K7G82_26755</name>
</gene>
<accession>A0ABS7PZ59</accession>
<dbReference type="PANTHER" id="PTHR12126:SF11">
    <property type="entry name" value="NADH DEHYDROGENASE [UBIQUINONE] 1 ALPHA SUBCOMPLEX SUBUNIT 9, MITOCHONDRIAL"/>
    <property type="match status" value="1"/>
</dbReference>
<proteinExistence type="predicted"/>
<evidence type="ECO:0000313" key="2">
    <source>
        <dbReference type="EMBL" id="MBY8825930.1"/>
    </source>
</evidence>
<comment type="caution">
    <text evidence="2">The sequence shown here is derived from an EMBL/GenBank/DDBJ whole genome shotgun (WGS) entry which is preliminary data.</text>
</comment>
<dbReference type="Pfam" id="PF13460">
    <property type="entry name" value="NAD_binding_10"/>
    <property type="match status" value="1"/>
</dbReference>
<evidence type="ECO:0000313" key="3">
    <source>
        <dbReference type="Proteomes" id="UP000706039"/>
    </source>
</evidence>
<organism evidence="2 3">
    <name type="scientific">Sphingomonas colocasiae</name>
    <dbReference type="NCBI Taxonomy" id="1848973"/>
    <lineage>
        <taxon>Bacteria</taxon>
        <taxon>Pseudomonadati</taxon>
        <taxon>Pseudomonadota</taxon>
        <taxon>Alphaproteobacteria</taxon>
        <taxon>Sphingomonadales</taxon>
        <taxon>Sphingomonadaceae</taxon>
        <taxon>Sphingomonas</taxon>
    </lineage>
</organism>
<evidence type="ECO:0000259" key="1">
    <source>
        <dbReference type="Pfam" id="PF13460"/>
    </source>
</evidence>
<dbReference type="InterPro" id="IPR016040">
    <property type="entry name" value="NAD(P)-bd_dom"/>
</dbReference>
<sequence>MSVLAITGATGFVGKTLLRLALDQGHQVRALVRKPQDPRTGVTWIDGALDDPAALGRLVDGADAVIHVAGMVNGANRAAFEACNVGGTLAVANAAKAAGVRRFIHVSSLAAREPQLSDYGWSKARAEDALAASGLDWTMVRPPAIYGPGDTEMLDLFRMARRGLMLLPPGGKLSVIEVSDLARLLLALVADRGSIAEIYEADDGAPDGWTHEGFARAIGWAVDKRVTTFATPKALLKTAARLDKLFRRSRAKLTPDRVDYFCHPDWTVDPSRRPPATLWEPHVNTRGGLKTTAAWYRRAGWLG</sequence>
<dbReference type="EMBL" id="JAINVV010000014">
    <property type="protein sequence ID" value="MBY8825930.1"/>
    <property type="molecule type" value="Genomic_DNA"/>
</dbReference>
<keyword evidence="3" id="KW-1185">Reference proteome</keyword>
<dbReference type="Gene3D" id="3.40.50.720">
    <property type="entry name" value="NAD(P)-binding Rossmann-like Domain"/>
    <property type="match status" value="1"/>
</dbReference>
<dbReference type="InterPro" id="IPR036291">
    <property type="entry name" value="NAD(P)-bd_dom_sf"/>
</dbReference>
<dbReference type="SUPFAM" id="SSF51735">
    <property type="entry name" value="NAD(P)-binding Rossmann-fold domains"/>
    <property type="match status" value="1"/>
</dbReference>
<dbReference type="PANTHER" id="PTHR12126">
    <property type="entry name" value="NADH-UBIQUINONE OXIDOREDUCTASE 39 KDA SUBUNIT-RELATED"/>
    <property type="match status" value="1"/>
</dbReference>
<dbReference type="Proteomes" id="UP000706039">
    <property type="component" value="Unassembled WGS sequence"/>
</dbReference>
<feature type="domain" description="NAD(P)-binding" evidence="1">
    <location>
        <begin position="8"/>
        <end position="149"/>
    </location>
</feature>